<accession>A0ABP0CNI7</accession>
<gene>
    <name evidence="1" type="ORF">SBRCBS47491_008697</name>
</gene>
<protein>
    <recommendedName>
        <fullName evidence="3">F-box domain-containing protein</fullName>
    </recommendedName>
</protein>
<comment type="caution">
    <text evidence="1">The sequence shown here is derived from an EMBL/GenBank/DDBJ whole genome shotgun (WGS) entry which is preliminary data.</text>
</comment>
<evidence type="ECO:0000313" key="2">
    <source>
        <dbReference type="Proteomes" id="UP001642406"/>
    </source>
</evidence>
<dbReference type="Proteomes" id="UP001642406">
    <property type="component" value="Unassembled WGS sequence"/>
</dbReference>
<dbReference type="EMBL" id="CAWUHC010000119">
    <property type="protein sequence ID" value="CAK7233692.1"/>
    <property type="molecule type" value="Genomic_DNA"/>
</dbReference>
<name>A0ABP0CNI7_9PEZI</name>
<reference evidence="1 2" key="1">
    <citation type="submission" date="2024-01" db="EMBL/GenBank/DDBJ databases">
        <authorList>
            <person name="Allen C."/>
            <person name="Tagirdzhanova G."/>
        </authorList>
    </citation>
    <scope>NUCLEOTIDE SEQUENCE [LARGE SCALE GENOMIC DNA]</scope>
</reference>
<proteinExistence type="predicted"/>
<evidence type="ECO:0000313" key="1">
    <source>
        <dbReference type="EMBL" id="CAK7233692.1"/>
    </source>
</evidence>
<keyword evidence="2" id="KW-1185">Reference proteome</keyword>
<sequence length="191" mass="21635">MPQPRSLLDLPTEILGQIFGELCIHCQYGNLHFLGGDALVSLDCDMFEVGREGRAALANVSQTCKTLAIIAQPILFHFYHTGNQPRIQDTGVWDDIGYEPGRAEDDMLLPLIRTLLDRPDLAQNFRALALYRSRPMRAAVDNDPRTMARIRAMILQELVIERCNHEYDNEVGPEGMERWLFDVVLGLTPNN</sequence>
<organism evidence="1 2">
    <name type="scientific">Sporothrix bragantina</name>
    <dbReference type="NCBI Taxonomy" id="671064"/>
    <lineage>
        <taxon>Eukaryota</taxon>
        <taxon>Fungi</taxon>
        <taxon>Dikarya</taxon>
        <taxon>Ascomycota</taxon>
        <taxon>Pezizomycotina</taxon>
        <taxon>Sordariomycetes</taxon>
        <taxon>Sordariomycetidae</taxon>
        <taxon>Ophiostomatales</taxon>
        <taxon>Ophiostomataceae</taxon>
        <taxon>Sporothrix</taxon>
    </lineage>
</organism>
<evidence type="ECO:0008006" key="3">
    <source>
        <dbReference type="Google" id="ProtNLM"/>
    </source>
</evidence>